<proteinExistence type="predicted"/>
<dbReference type="Gene3D" id="3.30.1380.10">
    <property type="match status" value="1"/>
</dbReference>
<dbReference type="Pfam" id="PF13539">
    <property type="entry name" value="Peptidase_M15_4"/>
    <property type="match status" value="1"/>
</dbReference>
<dbReference type="EMBL" id="LRIE01000052">
    <property type="protein sequence ID" value="KZM36403.1"/>
    <property type="molecule type" value="Genomic_DNA"/>
</dbReference>
<dbReference type="Proteomes" id="UP000076447">
    <property type="component" value="Unassembled WGS sequence"/>
</dbReference>
<accession>A0A163SGP5</accession>
<dbReference type="SUPFAM" id="SSF55166">
    <property type="entry name" value="Hedgehog/DD-peptidase"/>
    <property type="match status" value="1"/>
</dbReference>
<dbReference type="GO" id="GO:0008233">
    <property type="term" value="F:peptidase activity"/>
    <property type="evidence" value="ECO:0007669"/>
    <property type="project" value="InterPro"/>
</dbReference>
<feature type="compositionally biased region" description="Pro residues" evidence="1">
    <location>
        <begin position="38"/>
        <end position="52"/>
    </location>
</feature>
<dbReference type="InterPro" id="IPR039561">
    <property type="entry name" value="Peptidase_M15C"/>
</dbReference>
<name>A0A163SGP5_9CELL</name>
<feature type="compositionally biased region" description="Low complexity" evidence="1">
    <location>
        <begin position="23"/>
        <end position="32"/>
    </location>
</feature>
<dbReference type="AlphaFoldDB" id="A0A163SGP5"/>
<dbReference type="OrthoDB" id="9799970at2"/>
<sequence length="254" mass="26155">MGGGLLLGALSGCVAGNPPPPTTSVAPSAPSAGDTAPAPTPSKRSPPAPQALPEPTTASPEPGVTEFSAAVGPVTPELAERMTPTSWREGCPVALADLRYVTLTHRTFDGGVATGELVVHADVADGVVEVFHDLFDAGYPIRSMRLVDDFGGDDDASMAADNTSAFNCRPVAGTDRWSEHAYGRALDLNPVENPWVSGDAVEPPAGAEFASRPAVAGVIAPDDATVRAFLAAGWLWGGYWTGPVDHQHFSTTGT</sequence>
<evidence type="ECO:0000256" key="1">
    <source>
        <dbReference type="SAM" id="MobiDB-lite"/>
    </source>
</evidence>
<feature type="domain" description="Peptidase M15C" evidence="2">
    <location>
        <begin position="173"/>
        <end position="250"/>
    </location>
</feature>
<reference evidence="3 4" key="1">
    <citation type="submission" date="2016-01" db="EMBL/GenBank/DDBJ databases">
        <title>Genome sequence of Oerskovia enterophila VJag, an agar and cellulose degrading bacterium.</title>
        <authorList>
            <person name="Poehlein A."/>
            <person name="Jag V."/>
            <person name="Bengelsdorf F."/>
            <person name="Duerre P."/>
            <person name="Daniel R."/>
        </authorList>
    </citation>
    <scope>NUCLEOTIDE SEQUENCE [LARGE SCALE GENOMIC DNA]</scope>
    <source>
        <strain evidence="3 4">VJag</strain>
    </source>
</reference>
<organism evidence="3 4">
    <name type="scientific">Oerskovia enterophila</name>
    <dbReference type="NCBI Taxonomy" id="43678"/>
    <lineage>
        <taxon>Bacteria</taxon>
        <taxon>Bacillati</taxon>
        <taxon>Actinomycetota</taxon>
        <taxon>Actinomycetes</taxon>
        <taxon>Micrococcales</taxon>
        <taxon>Cellulomonadaceae</taxon>
        <taxon>Oerskovia</taxon>
    </lineage>
</organism>
<protein>
    <recommendedName>
        <fullName evidence="2">Peptidase M15C domain-containing protein</fullName>
    </recommendedName>
</protein>
<evidence type="ECO:0000313" key="3">
    <source>
        <dbReference type="EMBL" id="KZM36403.1"/>
    </source>
</evidence>
<comment type="caution">
    <text evidence="3">The sequence shown here is derived from an EMBL/GenBank/DDBJ whole genome shotgun (WGS) entry which is preliminary data.</text>
</comment>
<evidence type="ECO:0000313" key="4">
    <source>
        <dbReference type="Proteomes" id="UP000076447"/>
    </source>
</evidence>
<gene>
    <name evidence="3" type="ORF">OJAG_08700</name>
</gene>
<feature type="region of interest" description="Disordered" evidence="1">
    <location>
        <begin position="11"/>
        <end position="68"/>
    </location>
</feature>
<dbReference type="PATRIC" id="fig|43678.3.peg.911"/>
<dbReference type="InterPro" id="IPR009045">
    <property type="entry name" value="Zn_M74/Hedgehog-like"/>
</dbReference>
<dbReference type="STRING" id="43678.OJAG_08700"/>
<evidence type="ECO:0000259" key="2">
    <source>
        <dbReference type="Pfam" id="PF13539"/>
    </source>
</evidence>